<dbReference type="GO" id="GO:0009055">
    <property type="term" value="F:electron transfer activity"/>
    <property type="evidence" value="ECO:0007669"/>
    <property type="project" value="InterPro"/>
</dbReference>
<keyword evidence="3" id="KW-0560">Oxidoreductase</keyword>
<dbReference type="AlphaFoldDB" id="A0A653AAF9"/>
<accession>A0A653AAF9</accession>
<dbReference type="InterPro" id="IPR045761">
    <property type="entry name" value="ODP_dom"/>
</dbReference>
<dbReference type="SUPFAM" id="SSF52218">
    <property type="entry name" value="Flavoproteins"/>
    <property type="match status" value="1"/>
</dbReference>
<dbReference type="EMBL" id="UPXX01000029">
    <property type="protein sequence ID" value="VBB45061.1"/>
    <property type="molecule type" value="Genomic_DNA"/>
</dbReference>
<dbReference type="Pfam" id="PF19583">
    <property type="entry name" value="ODP"/>
    <property type="match status" value="1"/>
</dbReference>
<gene>
    <name evidence="3" type="primary">roo</name>
    <name evidence="3" type="ORF">TRIP_B350180</name>
</gene>
<dbReference type="InterPro" id="IPR016440">
    <property type="entry name" value="Rubredoxin-O_OxRdtase"/>
</dbReference>
<dbReference type="InterPro" id="IPR036866">
    <property type="entry name" value="RibonucZ/Hydroxyglut_hydro"/>
</dbReference>
<dbReference type="GO" id="GO:0046872">
    <property type="term" value="F:metal ion binding"/>
    <property type="evidence" value="ECO:0007669"/>
    <property type="project" value="InterPro"/>
</dbReference>
<dbReference type="GO" id="GO:0016491">
    <property type="term" value="F:oxidoreductase activity"/>
    <property type="evidence" value="ECO:0007669"/>
    <property type="project" value="UniProtKB-KW"/>
</dbReference>
<dbReference type="SUPFAM" id="SSF56281">
    <property type="entry name" value="Metallo-hydrolase/oxidoreductase"/>
    <property type="match status" value="1"/>
</dbReference>
<dbReference type="InterPro" id="IPR001279">
    <property type="entry name" value="Metallo-B-lactamas"/>
</dbReference>
<dbReference type="EC" id="1.-.-.-" evidence="3"/>
<dbReference type="SMART" id="SM00849">
    <property type="entry name" value="Lactamase_B"/>
    <property type="match status" value="1"/>
</dbReference>
<protein>
    <submittedName>
        <fullName evidence="3">Rubredoxin-oxygen oxidoreductase</fullName>
        <ecNumber evidence="3">1.-.-.-</ecNumber>
    </submittedName>
</protein>
<evidence type="ECO:0000256" key="1">
    <source>
        <dbReference type="ARBA" id="ARBA00007121"/>
    </source>
</evidence>
<sequence>MAAVEFLPNVYWVGVVDWNLRDFHGYAVAPRGTTYNAYVIKGEKTVLVDTVSAACSRAFFEAVEAVVPLEAIDYLVVNHVEPDHSGCLMEAVERIRPEKIFCSAMGKAFMLSHYHRSDWPFEVVQTGQSLPLGGKTIDFLELKMLHWPDNMGCYVREDGLLISSDAFGQNWATSERFDDEMDFNEMAGLMGSYYANIILPFSEHVLKALGRVEELGWPIRMIAPSHGVILRGHVEEAVGLYRRWARQEVTRKAVIVYDTMWKSTARMAEAIAEGLIQKGVTVRVFHMKACHHSDVMAEVLDAAAVILGSSTHNNGILPLMADMVRYMEGLRPRGRVGAAFGSYGWSGEAPKQLSEALERMRMKVCDVLRVKNVPAEADLAVCKDLGRRLAGEVDALAGA</sequence>
<evidence type="ECO:0000313" key="3">
    <source>
        <dbReference type="EMBL" id="VBB45061.1"/>
    </source>
</evidence>
<comment type="similarity">
    <text evidence="1">In the N-terminal section; belongs to the zinc metallo-hydrolase group 3 family.</text>
</comment>
<dbReference type="PIRSF" id="PIRSF005243">
    <property type="entry name" value="ROO"/>
    <property type="match status" value="1"/>
</dbReference>
<organism evidence="3">
    <name type="scientific">Uncultured Desulfatiglans sp</name>
    <dbReference type="NCBI Taxonomy" id="1748965"/>
    <lineage>
        <taxon>Bacteria</taxon>
        <taxon>Pseudomonadati</taxon>
        <taxon>Thermodesulfobacteriota</taxon>
        <taxon>Desulfobacteria</taxon>
        <taxon>Desulfatiglandales</taxon>
        <taxon>Desulfatiglandaceae</taxon>
        <taxon>Desulfatiglans</taxon>
        <taxon>environmental samples</taxon>
    </lineage>
</organism>
<dbReference type="Gene3D" id="3.60.15.10">
    <property type="entry name" value="Ribonuclease Z/Hydroxyacylglutathione hydrolase-like"/>
    <property type="match status" value="1"/>
</dbReference>
<dbReference type="PROSITE" id="PS50902">
    <property type="entry name" value="FLAVODOXIN_LIKE"/>
    <property type="match status" value="1"/>
</dbReference>
<name>A0A653AAF9_UNCDX</name>
<proteinExistence type="inferred from homology"/>
<dbReference type="Pfam" id="PF00258">
    <property type="entry name" value="Flavodoxin_1"/>
    <property type="match status" value="1"/>
</dbReference>
<dbReference type="PANTHER" id="PTHR43717">
    <property type="entry name" value="ANAEROBIC NITRIC OXIDE REDUCTASE FLAVORUBREDOXIN"/>
    <property type="match status" value="1"/>
</dbReference>
<dbReference type="InterPro" id="IPR029039">
    <property type="entry name" value="Flavoprotein-like_sf"/>
</dbReference>
<dbReference type="CDD" id="cd07709">
    <property type="entry name" value="flavodiiron_proteins_MBL-fold"/>
    <property type="match status" value="1"/>
</dbReference>
<evidence type="ECO:0000259" key="2">
    <source>
        <dbReference type="PROSITE" id="PS50902"/>
    </source>
</evidence>
<dbReference type="GO" id="GO:0010181">
    <property type="term" value="F:FMN binding"/>
    <property type="evidence" value="ECO:0007669"/>
    <property type="project" value="InterPro"/>
</dbReference>
<dbReference type="Gene3D" id="3.40.50.360">
    <property type="match status" value="1"/>
</dbReference>
<reference evidence="3" key="1">
    <citation type="submission" date="2018-07" db="EMBL/GenBank/DDBJ databases">
        <authorList>
            <consortium name="Genoscope - CEA"/>
            <person name="William W."/>
        </authorList>
    </citation>
    <scope>NUCLEOTIDE SEQUENCE</scope>
    <source>
        <strain evidence="3">IK1</strain>
    </source>
</reference>
<feature type="domain" description="Flavodoxin-like" evidence="2">
    <location>
        <begin position="253"/>
        <end position="390"/>
    </location>
</feature>
<dbReference type="InterPro" id="IPR008254">
    <property type="entry name" value="Flavodoxin/NO_synth"/>
</dbReference>
<dbReference type="PANTHER" id="PTHR43717:SF1">
    <property type="entry name" value="ANAEROBIC NITRIC OXIDE REDUCTASE FLAVORUBREDOXIN"/>
    <property type="match status" value="1"/>
</dbReference>